<feature type="compositionally biased region" description="Basic and acidic residues" evidence="1">
    <location>
        <begin position="78"/>
        <end position="98"/>
    </location>
</feature>
<feature type="compositionally biased region" description="Basic and acidic residues" evidence="1">
    <location>
        <begin position="11"/>
        <end position="40"/>
    </location>
</feature>
<evidence type="ECO:0000256" key="1">
    <source>
        <dbReference type="SAM" id="MobiDB-lite"/>
    </source>
</evidence>
<dbReference type="AlphaFoldDB" id="A0A6J4IU64"/>
<proteinExistence type="predicted"/>
<organism evidence="2">
    <name type="scientific">uncultured Chthoniobacterales bacterium</name>
    <dbReference type="NCBI Taxonomy" id="1836801"/>
    <lineage>
        <taxon>Bacteria</taxon>
        <taxon>Pseudomonadati</taxon>
        <taxon>Verrucomicrobiota</taxon>
        <taxon>Spartobacteria</taxon>
        <taxon>Chthoniobacterales</taxon>
        <taxon>environmental samples</taxon>
    </lineage>
</organism>
<feature type="non-terminal residue" evidence="2">
    <location>
        <position position="1"/>
    </location>
</feature>
<feature type="non-terminal residue" evidence="2">
    <location>
        <position position="105"/>
    </location>
</feature>
<feature type="region of interest" description="Disordered" evidence="1">
    <location>
        <begin position="1"/>
        <end position="49"/>
    </location>
</feature>
<evidence type="ECO:0000313" key="2">
    <source>
        <dbReference type="EMBL" id="CAA9262056.1"/>
    </source>
</evidence>
<feature type="region of interest" description="Disordered" evidence="1">
    <location>
        <begin position="78"/>
        <end position="105"/>
    </location>
</feature>
<dbReference type="EMBL" id="CADCTA010000098">
    <property type="protein sequence ID" value="CAA9262056.1"/>
    <property type="molecule type" value="Genomic_DNA"/>
</dbReference>
<name>A0A6J4IU64_9BACT</name>
<protein>
    <submittedName>
        <fullName evidence="2">Uncharacterized protein</fullName>
    </submittedName>
</protein>
<accession>A0A6J4IU64</accession>
<sequence length="105" mass="12012">GPPHRSFQAEARGHAGPDRRDDDAHPHAAAEDPRGAEHQVRQTNRRRHAVAVLRRDRLRVDGQIRDLSRGPDLREIRRGCHQAERRRDGAARLRDGSRQGRPVFL</sequence>
<reference evidence="2" key="1">
    <citation type="submission" date="2020-02" db="EMBL/GenBank/DDBJ databases">
        <authorList>
            <person name="Meier V. D."/>
        </authorList>
    </citation>
    <scope>NUCLEOTIDE SEQUENCE</scope>
    <source>
        <strain evidence="2">AVDCRST_MAG42</strain>
    </source>
</reference>
<gene>
    <name evidence="2" type="ORF">AVDCRST_MAG42-2793</name>
</gene>